<dbReference type="Proteomes" id="UP000030854">
    <property type="component" value="Unassembled WGS sequence"/>
</dbReference>
<evidence type="ECO:0000256" key="1">
    <source>
        <dbReference type="SAM" id="MobiDB-lite"/>
    </source>
</evidence>
<keyword evidence="3" id="KW-1185">Reference proteome</keyword>
<name>A0A0B1PA88_UNCNE</name>
<proteinExistence type="predicted"/>
<comment type="caution">
    <text evidence="2">The sequence shown here is derived from an EMBL/GenBank/DDBJ whole genome shotgun (WGS) entry which is preliminary data.</text>
</comment>
<dbReference type="EMBL" id="JNVN01000322">
    <property type="protein sequence ID" value="KHJ35617.1"/>
    <property type="molecule type" value="Genomic_DNA"/>
</dbReference>
<protein>
    <submittedName>
        <fullName evidence="2">Uncharacterized protein</fullName>
    </submittedName>
</protein>
<organism evidence="2 3">
    <name type="scientific">Uncinula necator</name>
    <name type="common">Grape powdery mildew</name>
    <dbReference type="NCBI Taxonomy" id="52586"/>
    <lineage>
        <taxon>Eukaryota</taxon>
        <taxon>Fungi</taxon>
        <taxon>Dikarya</taxon>
        <taxon>Ascomycota</taxon>
        <taxon>Pezizomycotina</taxon>
        <taxon>Leotiomycetes</taxon>
        <taxon>Erysiphales</taxon>
        <taxon>Erysiphaceae</taxon>
        <taxon>Erysiphe</taxon>
    </lineage>
</organism>
<sequence>MASARIRKLDIYHPARLRAMEKTNEARFRLHLRTTTRGRPGAALIHDSRIQRASKLLPESEPPPKLARPGLVSTQPKKIDKGTAASLRKDWLAQLPSSVLCAYSDGSGSS</sequence>
<reference evidence="2 3" key="1">
    <citation type="journal article" date="2014" name="BMC Genomics">
        <title>Adaptive genomic structural variation in the grape powdery mildew pathogen, Erysiphe necator.</title>
        <authorList>
            <person name="Jones L."/>
            <person name="Riaz S."/>
            <person name="Morales-Cruz A."/>
            <person name="Amrine K.C."/>
            <person name="McGuire B."/>
            <person name="Gubler W.D."/>
            <person name="Walker M.A."/>
            <person name="Cantu D."/>
        </authorList>
    </citation>
    <scope>NUCLEOTIDE SEQUENCE [LARGE SCALE GENOMIC DNA]</scope>
    <source>
        <strain evidence="3">c</strain>
    </source>
</reference>
<accession>A0A0B1PA88</accession>
<dbReference type="HOGENOM" id="CLU_2172929_0_0_1"/>
<gene>
    <name evidence="2" type="ORF">EV44_g4095</name>
</gene>
<dbReference type="AlphaFoldDB" id="A0A0B1PA88"/>
<evidence type="ECO:0000313" key="2">
    <source>
        <dbReference type="EMBL" id="KHJ35617.1"/>
    </source>
</evidence>
<feature type="region of interest" description="Disordered" evidence="1">
    <location>
        <begin position="53"/>
        <end position="79"/>
    </location>
</feature>
<evidence type="ECO:0000313" key="3">
    <source>
        <dbReference type="Proteomes" id="UP000030854"/>
    </source>
</evidence>